<evidence type="ECO:0000313" key="5">
    <source>
        <dbReference type="Proteomes" id="UP000789572"/>
    </source>
</evidence>
<dbReference type="Proteomes" id="UP000789572">
    <property type="component" value="Unassembled WGS sequence"/>
</dbReference>
<dbReference type="InterPro" id="IPR027303">
    <property type="entry name" value="Gln_synth_gly_rich_site"/>
</dbReference>
<dbReference type="OrthoDB" id="415358at2759"/>
<evidence type="ECO:0000256" key="2">
    <source>
        <dbReference type="RuleBase" id="RU000384"/>
    </source>
</evidence>
<protein>
    <submittedName>
        <fullName evidence="4">8416_t:CDS:1</fullName>
    </submittedName>
</protein>
<dbReference type="EMBL" id="CAJVPJ010006857">
    <property type="protein sequence ID" value="CAG8671549.1"/>
    <property type="molecule type" value="Genomic_DNA"/>
</dbReference>
<evidence type="ECO:0000313" key="4">
    <source>
        <dbReference type="EMBL" id="CAG8671549.1"/>
    </source>
</evidence>
<dbReference type="PANTHER" id="PTHR42974:SF1">
    <property type="entry name" value="TYPE-3 GLUTAMINE SYNTHETASE"/>
    <property type="match status" value="1"/>
</dbReference>
<dbReference type="InterPro" id="IPR052725">
    <property type="entry name" value="GS_Type-3"/>
</dbReference>
<feature type="non-terminal residue" evidence="4">
    <location>
        <position position="252"/>
    </location>
</feature>
<name>A0A9N9HFI4_9GLOM</name>
<dbReference type="PANTHER" id="PTHR42974">
    <property type="entry name" value="GLUTAMINE SYNTHETASE"/>
    <property type="match status" value="1"/>
</dbReference>
<dbReference type="GO" id="GO:0004356">
    <property type="term" value="F:glutamine synthetase activity"/>
    <property type="evidence" value="ECO:0007669"/>
    <property type="project" value="InterPro"/>
</dbReference>
<accession>A0A9N9HFI4</accession>
<sequence length="252" mass="27530">LYALRPDLKITGRTLIGAVPPKHQQMEDHYFGRMPSRAMAAISEAELELLKLGVPVKTRHNEVAPAQFEMAPIFEDAALAVDHNLLTMEVLSKIAHKHKLKVLFHEKPFKGVNGSGKHCNWSMSTNLGENLLEPTAAPESNTKFLLFLVAVLNAVYTHGGLLRAGIASASNDHRLGANEAPPGIISVFLGTHLTDVLDAIVEDRPIARSSIPHVEHIKVGSTTLDVKISTMPEISRDLTDRNRTSPFAFTGN</sequence>
<organism evidence="4 5">
    <name type="scientific">Paraglomus occultum</name>
    <dbReference type="NCBI Taxonomy" id="144539"/>
    <lineage>
        <taxon>Eukaryota</taxon>
        <taxon>Fungi</taxon>
        <taxon>Fungi incertae sedis</taxon>
        <taxon>Mucoromycota</taxon>
        <taxon>Glomeromycotina</taxon>
        <taxon>Glomeromycetes</taxon>
        <taxon>Paraglomerales</taxon>
        <taxon>Paraglomeraceae</taxon>
        <taxon>Paraglomus</taxon>
    </lineage>
</organism>
<reference evidence="4" key="1">
    <citation type="submission" date="2021-06" db="EMBL/GenBank/DDBJ databases">
        <authorList>
            <person name="Kallberg Y."/>
            <person name="Tangrot J."/>
            <person name="Rosling A."/>
        </authorList>
    </citation>
    <scope>NUCLEOTIDE SEQUENCE</scope>
    <source>
        <strain evidence="4">IA702</strain>
    </source>
</reference>
<evidence type="ECO:0000259" key="3">
    <source>
        <dbReference type="PROSITE" id="PS51987"/>
    </source>
</evidence>
<feature type="non-terminal residue" evidence="4">
    <location>
        <position position="1"/>
    </location>
</feature>
<dbReference type="Gene3D" id="3.30.590.10">
    <property type="entry name" value="Glutamine synthetase/guanido kinase, catalytic domain"/>
    <property type="match status" value="1"/>
</dbReference>
<evidence type="ECO:0000256" key="1">
    <source>
        <dbReference type="PROSITE-ProRule" id="PRU01331"/>
    </source>
</evidence>
<dbReference type="SUPFAM" id="SSF55931">
    <property type="entry name" value="Glutamine synthetase/guanido kinase"/>
    <property type="match status" value="1"/>
</dbReference>
<comment type="similarity">
    <text evidence="1 2">Belongs to the glutamine synthetase family.</text>
</comment>
<proteinExistence type="inferred from homology"/>
<dbReference type="SMART" id="SM01230">
    <property type="entry name" value="Gln-synt_C"/>
    <property type="match status" value="1"/>
</dbReference>
<keyword evidence="5" id="KW-1185">Reference proteome</keyword>
<gene>
    <name evidence="4" type="ORF">POCULU_LOCUS10998</name>
</gene>
<comment type="caution">
    <text evidence="4">The sequence shown here is derived from an EMBL/GenBank/DDBJ whole genome shotgun (WGS) entry which is preliminary data.</text>
</comment>
<dbReference type="PROSITE" id="PS00181">
    <property type="entry name" value="GLNA_ATP"/>
    <property type="match status" value="1"/>
</dbReference>
<feature type="domain" description="GS catalytic" evidence="3">
    <location>
        <begin position="1"/>
        <end position="252"/>
    </location>
</feature>
<dbReference type="InterPro" id="IPR008146">
    <property type="entry name" value="Gln_synth_cat_dom"/>
</dbReference>
<dbReference type="PROSITE" id="PS51987">
    <property type="entry name" value="GS_CATALYTIC"/>
    <property type="match status" value="1"/>
</dbReference>
<dbReference type="AlphaFoldDB" id="A0A9N9HFI4"/>
<dbReference type="InterPro" id="IPR014746">
    <property type="entry name" value="Gln_synth/guanido_kin_cat_dom"/>
</dbReference>
<dbReference type="Pfam" id="PF00120">
    <property type="entry name" value="Gln-synt_C"/>
    <property type="match status" value="1"/>
</dbReference>